<protein>
    <submittedName>
        <fullName evidence="2">Uncharacterized protein</fullName>
    </submittedName>
</protein>
<name>A0A212K911_9DELT</name>
<evidence type="ECO:0000313" key="2">
    <source>
        <dbReference type="EMBL" id="SBW08122.1"/>
    </source>
</evidence>
<keyword evidence="1" id="KW-1133">Transmembrane helix</keyword>
<keyword evidence="1" id="KW-0812">Transmembrane</keyword>
<organism evidence="2">
    <name type="scientific">uncultured delta proteobacterium</name>
    <dbReference type="NCBI Taxonomy" id="34034"/>
    <lineage>
        <taxon>Bacteria</taxon>
        <taxon>Deltaproteobacteria</taxon>
        <taxon>environmental samples</taxon>
    </lineage>
</organism>
<feature type="transmembrane region" description="Helical" evidence="1">
    <location>
        <begin position="100"/>
        <end position="120"/>
    </location>
</feature>
<accession>A0A212K911</accession>
<sequence>MFRRIKNNLVSRVSPTGQHLSSLKADLRSRLGGFRRHRSTSEQQMLTEDFSLVLTSWGIDHVAEIPGVVLVLRLRFLVFAIPVIVCLIAALLLQSLASCLALAFIAPPCLFGIITTAWRISVLKNCCFLPLSRWLLSFGGVFRP</sequence>
<dbReference type="AlphaFoldDB" id="A0A212K911"/>
<keyword evidence="1" id="KW-0472">Membrane</keyword>
<evidence type="ECO:0000256" key="1">
    <source>
        <dbReference type="SAM" id="Phobius"/>
    </source>
</evidence>
<gene>
    <name evidence="2" type="ORF">KL86DPRO_40023</name>
</gene>
<dbReference type="EMBL" id="FLUQ01000004">
    <property type="protein sequence ID" value="SBW08122.1"/>
    <property type="molecule type" value="Genomic_DNA"/>
</dbReference>
<feature type="transmembrane region" description="Helical" evidence="1">
    <location>
        <begin position="74"/>
        <end position="93"/>
    </location>
</feature>
<reference evidence="2" key="1">
    <citation type="submission" date="2016-04" db="EMBL/GenBank/DDBJ databases">
        <authorList>
            <person name="Evans L.H."/>
            <person name="Alamgir A."/>
            <person name="Owens N."/>
            <person name="Weber N.D."/>
            <person name="Virtaneva K."/>
            <person name="Barbian K."/>
            <person name="Babar A."/>
            <person name="Rosenke K."/>
        </authorList>
    </citation>
    <scope>NUCLEOTIDE SEQUENCE</scope>
    <source>
        <strain evidence="2">86</strain>
    </source>
</reference>
<proteinExistence type="predicted"/>